<organism evidence="3 4">
    <name type="scientific">Soonwooa buanensis</name>
    <dbReference type="NCBI Taxonomy" id="619805"/>
    <lineage>
        <taxon>Bacteria</taxon>
        <taxon>Pseudomonadati</taxon>
        <taxon>Bacteroidota</taxon>
        <taxon>Flavobacteriia</taxon>
        <taxon>Flavobacteriales</taxon>
        <taxon>Weeksellaceae</taxon>
        <taxon>Chryseobacterium group</taxon>
        <taxon>Soonwooa</taxon>
    </lineage>
</organism>
<proteinExistence type="predicted"/>
<dbReference type="EMBL" id="FUYZ01000007">
    <property type="protein sequence ID" value="SKB98698.1"/>
    <property type="molecule type" value="Genomic_DNA"/>
</dbReference>
<reference evidence="3 4" key="1">
    <citation type="submission" date="2017-02" db="EMBL/GenBank/DDBJ databases">
        <authorList>
            <person name="Peterson S.W."/>
        </authorList>
    </citation>
    <scope>NUCLEOTIDE SEQUENCE [LARGE SCALE GENOMIC DNA]</scope>
    <source>
        <strain evidence="3 4">DSM 22323</strain>
    </source>
</reference>
<feature type="domain" description="Secretion system C-terminal sorting" evidence="2">
    <location>
        <begin position="857"/>
        <end position="925"/>
    </location>
</feature>
<dbReference type="InterPro" id="IPR026444">
    <property type="entry name" value="Secre_tail"/>
</dbReference>
<dbReference type="RefSeq" id="WP_079667461.1">
    <property type="nucleotide sequence ID" value="NZ_FUYZ01000007.1"/>
</dbReference>
<accession>A0A1T5FR84</accession>
<gene>
    <name evidence="3" type="ORF">SAMN05660477_02249</name>
</gene>
<evidence type="ECO:0000313" key="4">
    <source>
        <dbReference type="Proteomes" id="UP000191112"/>
    </source>
</evidence>
<dbReference type="OrthoDB" id="1489153at2"/>
<evidence type="ECO:0000256" key="1">
    <source>
        <dbReference type="ARBA" id="ARBA00022729"/>
    </source>
</evidence>
<protein>
    <submittedName>
        <fullName evidence="3">ELWxxDGT repeat-containing protein</fullName>
    </submittedName>
</protein>
<keyword evidence="4" id="KW-1185">Reference proteome</keyword>
<dbReference type="Proteomes" id="UP000191112">
    <property type="component" value="Unassembled WGS sequence"/>
</dbReference>
<sequence length="927" mass="105707">MLKKIIYFFAVSIFGLLIKGQERLDVQLQVNDYATGSIIRTPVNYKGDLYFELYRFTNNSKYNFAKYDVNQNIAKFLAKDIVIKSKIIEHKGFLYFVGSNLEQIKNQLWRSDGTEEGTKIVRQIYNSSSNNDNVTLFAVGDMMYIDIISSLWVSDGTFDNTKLLKNLSYYQEYNHSNNKVLSIENTYDGDFVNVTDGTVAGTKTIAEFDKFGVTLPRGKTEFLKFNNELFFTAKKNGVVSIWKTDGNTVTKIVDNENFGNLQGTSFEDDFFFVDSKNNLWRSKGTDNSTNIFAHLATDEKIQSFTVFDNNLYIDTNLDIYKIQKESTNLEKANLTDKDSSVDIANVTSNKTYLILTLTEGYTKTSYISDGKKANNRLIKFAVNYDESQNTYIEINNKLYYSGSNAVNGAELFNYDLQQNKEDLAIDLSFGYRENYVNSIKIGEKFFYNTGNILSVRDINSGQTTQLLNTGYSNINLYTYMDAIASGSFYYSYNQEINGKIVRSNGTIENSNIISQSFGKITDFFNFNDTAIIFIALDSQGTQRVVKLDNNSSVFEILLEKQITGVTGEDKMSNHIVKDGILYFVFRDDDGLWKLWKTDGTTQNTTKVNAENSFVFNELRILGLINNKIIYTGYNSEYPGKSTLLTLSLDTNTVENLSIYNFKIYNKTYIENNTMFFLGAGISEGYLYKTDGTKTGTTMVKYLGVNNYSYPKTDRIFKCGNELYLNFGTSLWKSNATNAGTIKIADKIIQNTPVCLQNNVFALRGDDITPGLIRYKENIITKYNFNVTSRNTQLIEEYQIYDNAYLVNLHTDGRTLYFFAPNNILDYKQYIVTDQKILNLNILDFQNNTNKLNTIQAFPNPTSNYINLRSLNSDIPLSRIEIYSMTGAKLINTKASNDIFVGNLPLGTYLIKAYYDDGNFQTTKFIKK</sequence>
<dbReference type="AlphaFoldDB" id="A0A1T5FR84"/>
<evidence type="ECO:0000259" key="2">
    <source>
        <dbReference type="Pfam" id="PF18962"/>
    </source>
</evidence>
<dbReference type="Pfam" id="PF18962">
    <property type="entry name" value="Por_Secre_tail"/>
    <property type="match status" value="1"/>
</dbReference>
<dbReference type="STRING" id="619805.SAMN05660477_02249"/>
<name>A0A1T5FR84_9FLAO</name>
<keyword evidence="1" id="KW-0732">Signal</keyword>
<evidence type="ECO:0000313" key="3">
    <source>
        <dbReference type="EMBL" id="SKB98698.1"/>
    </source>
</evidence>